<evidence type="ECO:0000256" key="3">
    <source>
        <dbReference type="ARBA" id="ARBA00023180"/>
    </source>
</evidence>
<dbReference type="InterPro" id="IPR002018">
    <property type="entry name" value="CarbesteraseB"/>
</dbReference>
<dbReference type="OMA" id="INMEDAY"/>
<dbReference type="PROSITE" id="PS00941">
    <property type="entry name" value="CARBOXYLESTERASE_B_2"/>
    <property type="match status" value="1"/>
</dbReference>
<dbReference type="PANTHER" id="PTHR43903">
    <property type="entry name" value="NEUROLIGIN"/>
    <property type="match status" value="1"/>
</dbReference>
<keyword evidence="2 4" id="KW-0732">Signal</keyword>
<accession>A0A1S3DHK0</accession>
<keyword evidence="3" id="KW-0325">Glycoprotein</keyword>
<organism evidence="6 7">
    <name type="scientific">Diaphorina citri</name>
    <name type="common">Asian citrus psyllid</name>
    <dbReference type="NCBI Taxonomy" id="121845"/>
    <lineage>
        <taxon>Eukaryota</taxon>
        <taxon>Metazoa</taxon>
        <taxon>Ecdysozoa</taxon>
        <taxon>Arthropoda</taxon>
        <taxon>Hexapoda</taxon>
        <taxon>Insecta</taxon>
        <taxon>Pterygota</taxon>
        <taxon>Neoptera</taxon>
        <taxon>Paraneoptera</taxon>
        <taxon>Hemiptera</taxon>
        <taxon>Sternorrhyncha</taxon>
        <taxon>Psylloidea</taxon>
        <taxon>Psyllidae</taxon>
        <taxon>Diaphorininae</taxon>
        <taxon>Diaphorina</taxon>
    </lineage>
</organism>
<evidence type="ECO:0000313" key="6">
    <source>
        <dbReference type="Proteomes" id="UP000079169"/>
    </source>
</evidence>
<proteinExistence type="inferred from homology"/>
<dbReference type="InterPro" id="IPR029058">
    <property type="entry name" value="AB_hydrolase_fold"/>
</dbReference>
<evidence type="ECO:0000313" key="7">
    <source>
        <dbReference type="RefSeq" id="XP_008481909.1"/>
    </source>
</evidence>
<name>A0A1S3DHK0_DIACI</name>
<feature type="chain" id="PRO_5010200708" evidence="4">
    <location>
        <begin position="23"/>
        <end position="175"/>
    </location>
</feature>
<dbReference type="RefSeq" id="XP_008481909.1">
    <property type="nucleotide sequence ID" value="XM_008483687.3"/>
</dbReference>
<dbReference type="PaxDb" id="121845-A0A1S3DHK0"/>
<comment type="similarity">
    <text evidence="1">Belongs to the type-B carboxylesterase/lipase family.</text>
</comment>
<sequence length="175" mass="19924">MCVFVDNLTLLTLLILFHLTVSNPPGGIGGPSFTRIITTRYGKLQGVIKKINENGISKHLKPIEMYLGVPYATSPTGANRFSPTRTPEPWDGIKFVNRVSPVCPQRLPDIADETEALGRMPRGRYEHLKRLLPHLRNQSEDCLYLNIYTPLQGKNFARVPYWFICLRETPLFNDK</sequence>
<evidence type="ECO:0000256" key="4">
    <source>
        <dbReference type="SAM" id="SignalP"/>
    </source>
</evidence>
<evidence type="ECO:0000256" key="2">
    <source>
        <dbReference type="ARBA" id="ARBA00022729"/>
    </source>
</evidence>
<dbReference type="STRING" id="121845.A0A1S3DHK0"/>
<reference evidence="7" key="1">
    <citation type="submission" date="2025-08" db="UniProtKB">
        <authorList>
            <consortium name="RefSeq"/>
        </authorList>
    </citation>
    <scope>IDENTIFICATION</scope>
</reference>
<feature type="signal peptide" evidence="4">
    <location>
        <begin position="1"/>
        <end position="22"/>
    </location>
</feature>
<dbReference type="KEGG" id="dci:103518613"/>
<gene>
    <name evidence="7" type="primary">LOC103518613</name>
</gene>
<feature type="domain" description="Carboxylesterase type B" evidence="5">
    <location>
        <begin position="35"/>
        <end position="154"/>
    </location>
</feature>
<protein>
    <submittedName>
        <fullName evidence="7">Neuroligin-1-like</fullName>
    </submittedName>
</protein>
<dbReference type="Gene3D" id="3.40.50.1820">
    <property type="entry name" value="alpha/beta hydrolase"/>
    <property type="match status" value="1"/>
</dbReference>
<dbReference type="AlphaFoldDB" id="A0A1S3DHK0"/>
<dbReference type="SUPFAM" id="SSF53474">
    <property type="entry name" value="alpha/beta-Hydrolases"/>
    <property type="match status" value="1"/>
</dbReference>
<dbReference type="Proteomes" id="UP000079169">
    <property type="component" value="Unplaced"/>
</dbReference>
<evidence type="ECO:0000256" key="1">
    <source>
        <dbReference type="ARBA" id="ARBA00005964"/>
    </source>
</evidence>
<evidence type="ECO:0000259" key="5">
    <source>
        <dbReference type="Pfam" id="PF00135"/>
    </source>
</evidence>
<keyword evidence="6" id="KW-1185">Reference proteome</keyword>
<dbReference type="GeneID" id="103518613"/>
<dbReference type="Pfam" id="PF00135">
    <property type="entry name" value="COesterase"/>
    <property type="match status" value="1"/>
</dbReference>
<dbReference type="InterPro" id="IPR051093">
    <property type="entry name" value="Neuroligin/BSAL"/>
</dbReference>
<dbReference type="InterPro" id="IPR019819">
    <property type="entry name" value="Carboxylesterase_B_CS"/>
</dbReference>